<feature type="compositionally biased region" description="Basic and acidic residues" evidence="4">
    <location>
        <begin position="255"/>
        <end position="264"/>
    </location>
</feature>
<feature type="region of interest" description="Disordered" evidence="4">
    <location>
        <begin position="506"/>
        <end position="535"/>
    </location>
</feature>
<comment type="caution">
    <text evidence="5">The sequence shown here is derived from an EMBL/GenBank/DDBJ whole genome shotgun (WGS) entry which is preliminary data.</text>
</comment>
<dbReference type="Gene3D" id="3.30.420.40">
    <property type="match status" value="1"/>
</dbReference>
<proteinExistence type="predicted"/>
<dbReference type="PANTHER" id="PTHR12280">
    <property type="entry name" value="PANTOTHENATE KINASE"/>
    <property type="match status" value="1"/>
</dbReference>
<dbReference type="NCBIfam" id="TIGR00555">
    <property type="entry name" value="panK_eukar"/>
    <property type="match status" value="1"/>
</dbReference>
<sequence length="672" mass="73855">MHVGDGYGDLRGAEIHQRASRCWQLHLAAEGVLKLQEAAPWKMTRRGWGVPESLPTVPRACASGRWMFGILRFALHRGALLGRKLVIGNTRVSRSTKLHTPILLHIWIFALERPHRKLDRVPQDPSHFRAIPTITKPFPSFPGSYTQQPTNHERPPTMPANNASAQGQGRPLQPPNIDTSRPKTPELPEDMEIDAEGNVRQIHGPITNTAEIDNTIIHPGSVKINVKGAFIVDNTSSPPSEASSAGRGSPTKGSPTRERGETKGIRLPNHTAVVSHVAVDIGGSLAKLVYFSREAHSREPGGRLNFLSFETDKIDECINFLRGLKEKQQALNGSKPSELCVMATGGGAYKFYDKIREALGVDVLREDEMECLIIGLDFFITEIPREVFTYSETDPMHFASPSTNIYPYLLVNIGSGVSFLKVSGPRTFSRVGGTSLGGGTLWGLLSLLTGARNFDEMLDMAERGDNSKVDMLVGDIYGTDYGKIGLKSTTIASSFGKVFKMKREAEREAEDSGGMHHHHEDTGMNGGMPSPDPSMGDLDDLHQNHHDDGKKFGAEDISRSLLYAISNNVGQIAYLQSQIHNLNNIYFGGSFIRGHPQTMNTLSYAIKFWSKGQKQAYFLRHEGYLGAVGVFLKRQPANWGRRGSFEELGGLVAREAIGRRAANTSVDESAIV</sequence>
<dbReference type="FunFam" id="3.30.420.40:FF:000115">
    <property type="entry name" value="Pantothenate kinase PanK"/>
    <property type="match status" value="1"/>
</dbReference>
<keyword evidence="3" id="KW-0173">Coenzyme A biosynthesis</keyword>
<evidence type="ECO:0000256" key="1">
    <source>
        <dbReference type="ARBA" id="ARBA00022741"/>
    </source>
</evidence>
<accession>A0AAD5RLE5</accession>
<dbReference type="GO" id="GO:0005524">
    <property type="term" value="F:ATP binding"/>
    <property type="evidence" value="ECO:0007669"/>
    <property type="project" value="UniProtKB-KW"/>
</dbReference>
<dbReference type="Gene3D" id="3.30.420.510">
    <property type="match status" value="1"/>
</dbReference>
<reference evidence="5" key="1">
    <citation type="submission" date="2022-07" db="EMBL/GenBank/DDBJ databases">
        <title>Draft genome sequence of Zalerion maritima ATCC 34329, a (micro)plastics degrading marine fungus.</title>
        <authorList>
            <person name="Paco A."/>
            <person name="Goncalves M.F.M."/>
            <person name="Rocha-Santos T.A.P."/>
            <person name="Alves A."/>
        </authorList>
    </citation>
    <scope>NUCLEOTIDE SEQUENCE</scope>
    <source>
        <strain evidence="5">ATCC 34329</strain>
    </source>
</reference>
<keyword evidence="5" id="KW-0808">Transferase</keyword>
<evidence type="ECO:0000256" key="2">
    <source>
        <dbReference type="ARBA" id="ARBA00022840"/>
    </source>
</evidence>
<gene>
    <name evidence="5" type="ORF">MKZ38_004627</name>
</gene>
<evidence type="ECO:0000313" key="5">
    <source>
        <dbReference type="EMBL" id="KAJ2897555.1"/>
    </source>
</evidence>
<keyword evidence="1" id="KW-0547">Nucleotide-binding</keyword>
<dbReference type="AlphaFoldDB" id="A0AAD5RLE5"/>
<dbReference type="Proteomes" id="UP001201980">
    <property type="component" value="Unassembled WGS sequence"/>
</dbReference>
<dbReference type="FunFam" id="3.30.420.510:FF:000005">
    <property type="entry name" value="Probable pantothenate kinase"/>
    <property type="match status" value="1"/>
</dbReference>
<dbReference type="InterPro" id="IPR043129">
    <property type="entry name" value="ATPase_NBD"/>
</dbReference>
<keyword evidence="2" id="KW-0067">ATP-binding</keyword>
<dbReference type="GO" id="GO:0004594">
    <property type="term" value="F:pantothenate kinase activity"/>
    <property type="evidence" value="ECO:0007669"/>
    <property type="project" value="TreeGrafter"/>
</dbReference>
<protein>
    <submittedName>
        <fullName evidence="5">Pantothenate kinase</fullName>
    </submittedName>
</protein>
<dbReference type="EMBL" id="JAKWBI020000271">
    <property type="protein sequence ID" value="KAJ2897555.1"/>
    <property type="molecule type" value="Genomic_DNA"/>
</dbReference>
<keyword evidence="6" id="KW-1185">Reference proteome</keyword>
<dbReference type="Pfam" id="PF03630">
    <property type="entry name" value="Fumble"/>
    <property type="match status" value="1"/>
</dbReference>
<evidence type="ECO:0000256" key="3">
    <source>
        <dbReference type="ARBA" id="ARBA00022993"/>
    </source>
</evidence>
<dbReference type="GO" id="GO:0005634">
    <property type="term" value="C:nucleus"/>
    <property type="evidence" value="ECO:0007669"/>
    <property type="project" value="TreeGrafter"/>
</dbReference>
<feature type="region of interest" description="Disordered" evidence="4">
    <location>
        <begin position="130"/>
        <end position="187"/>
    </location>
</feature>
<name>A0AAD5RLE5_9PEZI</name>
<dbReference type="InterPro" id="IPR004567">
    <property type="entry name" value="Type_II_PanK"/>
</dbReference>
<feature type="region of interest" description="Disordered" evidence="4">
    <location>
        <begin position="235"/>
        <end position="264"/>
    </location>
</feature>
<dbReference type="GO" id="GO:0005829">
    <property type="term" value="C:cytosol"/>
    <property type="evidence" value="ECO:0007669"/>
    <property type="project" value="TreeGrafter"/>
</dbReference>
<keyword evidence="5" id="KW-0418">Kinase</keyword>
<organism evidence="5 6">
    <name type="scientific">Zalerion maritima</name>
    <dbReference type="NCBI Taxonomy" id="339359"/>
    <lineage>
        <taxon>Eukaryota</taxon>
        <taxon>Fungi</taxon>
        <taxon>Dikarya</taxon>
        <taxon>Ascomycota</taxon>
        <taxon>Pezizomycotina</taxon>
        <taxon>Sordariomycetes</taxon>
        <taxon>Lulworthiomycetidae</taxon>
        <taxon>Lulworthiales</taxon>
        <taxon>Lulworthiaceae</taxon>
        <taxon>Zalerion</taxon>
    </lineage>
</organism>
<dbReference type="SUPFAM" id="SSF53067">
    <property type="entry name" value="Actin-like ATPase domain"/>
    <property type="match status" value="2"/>
</dbReference>
<dbReference type="GO" id="GO:0015937">
    <property type="term" value="P:coenzyme A biosynthetic process"/>
    <property type="evidence" value="ECO:0007669"/>
    <property type="project" value="UniProtKB-KW"/>
</dbReference>
<dbReference type="PANTHER" id="PTHR12280:SF20">
    <property type="entry name" value="4'-PHOSPHOPANTETHEINE PHOSPHATASE"/>
    <property type="match status" value="1"/>
</dbReference>
<evidence type="ECO:0000256" key="4">
    <source>
        <dbReference type="SAM" id="MobiDB-lite"/>
    </source>
</evidence>
<evidence type="ECO:0000313" key="6">
    <source>
        <dbReference type="Proteomes" id="UP001201980"/>
    </source>
</evidence>
<dbReference type="CDD" id="cd24123">
    <property type="entry name" value="ASKHA_NBD_PanK-II_Pank4"/>
    <property type="match status" value="1"/>
</dbReference>